<evidence type="ECO:0000313" key="4">
    <source>
        <dbReference type="Proteomes" id="UP000319374"/>
    </source>
</evidence>
<keyword evidence="1" id="KW-0732">Signal</keyword>
<dbReference type="AlphaFoldDB" id="A0A4Y1X359"/>
<dbReference type="InterPro" id="IPR011250">
    <property type="entry name" value="OMP/PagP_B-barrel"/>
</dbReference>
<proteinExistence type="predicted"/>
<gene>
    <name evidence="3" type="ORF">A5CPEGH6_15440</name>
</gene>
<dbReference type="Proteomes" id="UP000319374">
    <property type="component" value="Chromosome"/>
</dbReference>
<dbReference type="KEGG" id="ada:A5CPEGH6_15440"/>
<feature type="domain" description="Outer membrane protein beta-barrel" evidence="2">
    <location>
        <begin position="3"/>
        <end position="169"/>
    </location>
</feature>
<organism evidence="3 4">
    <name type="scientific">Alistipes dispar</name>
    <dbReference type="NCBI Taxonomy" id="2585119"/>
    <lineage>
        <taxon>Bacteria</taxon>
        <taxon>Pseudomonadati</taxon>
        <taxon>Bacteroidota</taxon>
        <taxon>Bacteroidia</taxon>
        <taxon>Bacteroidales</taxon>
        <taxon>Rikenellaceae</taxon>
        <taxon>Alistipes</taxon>
    </lineage>
</organism>
<evidence type="ECO:0000259" key="2">
    <source>
        <dbReference type="Pfam" id="PF13505"/>
    </source>
</evidence>
<evidence type="ECO:0000256" key="1">
    <source>
        <dbReference type="ARBA" id="ARBA00022729"/>
    </source>
</evidence>
<dbReference type="SUPFAM" id="SSF56925">
    <property type="entry name" value="OMPA-like"/>
    <property type="match status" value="1"/>
</dbReference>
<sequence length="169" mass="18665">MLLFAFAACSAAVPTVSAQESGWWIGGRVGYWHDKVEGVTSSGFALAPEFGHDFNAKWSLGGVLGFDYRKTGNTSDEVFVIEPYARYKYFSRDRFTLFVDGGFGVAMGDGSGWKVGLTPGLAFRISDRFSLLTSFGFLGYKNDYYNGGGDGFGFDFRSSDLRFGFFYSF</sequence>
<name>A0A4Y1X359_9BACT</name>
<evidence type="ECO:0000313" key="3">
    <source>
        <dbReference type="EMBL" id="BBL06906.1"/>
    </source>
</evidence>
<keyword evidence="4" id="KW-1185">Reference proteome</keyword>
<dbReference type="InterPro" id="IPR027385">
    <property type="entry name" value="Beta-barrel_OMP"/>
</dbReference>
<dbReference type="EMBL" id="AP019736">
    <property type="protein sequence ID" value="BBL06906.1"/>
    <property type="molecule type" value="Genomic_DNA"/>
</dbReference>
<reference evidence="4" key="1">
    <citation type="submission" date="2019-06" db="EMBL/GenBank/DDBJ databases">
        <title>Alistipes onderdonkii subsp. vulgaris subsp. nov., Alistipes dispar sp. nov. and Alistipes communis sp. nov., isolated from human faeces, and creation of Alistipes onderdonkii subsp. onderdonkii subsp. nov.</title>
        <authorList>
            <person name="Sakamoto M."/>
            <person name="Ikeyama N."/>
            <person name="Ogata Y."/>
            <person name="Suda W."/>
            <person name="Iino T."/>
            <person name="Hattori M."/>
            <person name="Ohkuma M."/>
        </authorList>
    </citation>
    <scope>NUCLEOTIDE SEQUENCE [LARGE SCALE GENOMIC DNA]</scope>
    <source>
        <strain evidence="4">5CPEGH6</strain>
    </source>
</reference>
<dbReference type="Pfam" id="PF13505">
    <property type="entry name" value="OMP_b-brl"/>
    <property type="match status" value="1"/>
</dbReference>
<accession>A0A4Y1X359</accession>
<protein>
    <recommendedName>
        <fullName evidence="2">Outer membrane protein beta-barrel domain-containing protein</fullName>
    </recommendedName>
</protein>